<dbReference type="SUPFAM" id="SSF51735">
    <property type="entry name" value="NAD(P)-binding Rossmann-fold domains"/>
    <property type="match status" value="1"/>
</dbReference>
<keyword evidence="5" id="KW-1185">Reference proteome</keyword>
<dbReference type="EMBL" id="BMMF01000001">
    <property type="protein sequence ID" value="GGK20655.1"/>
    <property type="molecule type" value="Genomic_DNA"/>
</dbReference>
<proteinExistence type="inferred from homology"/>
<feature type="domain" description="Ketoreductase" evidence="3">
    <location>
        <begin position="14"/>
        <end position="216"/>
    </location>
</feature>
<keyword evidence="2" id="KW-0560">Oxidoreductase</keyword>
<dbReference type="PRINTS" id="PR00081">
    <property type="entry name" value="GDHRDH"/>
</dbReference>
<protein>
    <submittedName>
        <fullName evidence="4">Short-chain dehydrogenase</fullName>
    </submittedName>
</protein>
<evidence type="ECO:0000259" key="3">
    <source>
        <dbReference type="SMART" id="SM00822"/>
    </source>
</evidence>
<dbReference type="SMART" id="SM00822">
    <property type="entry name" value="PKS_KR"/>
    <property type="match status" value="1"/>
</dbReference>
<dbReference type="RefSeq" id="WP_188908991.1">
    <property type="nucleotide sequence ID" value="NZ_BMMF01000001.1"/>
</dbReference>
<evidence type="ECO:0000313" key="4">
    <source>
        <dbReference type="EMBL" id="GGK20655.1"/>
    </source>
</evidence>
<dbReference type="PANTHER" id="PTHR43639:SF1">
    <property type="entry name" value="SHORT-CHAIN DEHYDROGENASE_REDUCTASE FAMILY PROTEIN"/>
    <property type="match status" value="1"/>
</dbReference>
<evidence type="ECO:0000256" key="1">
    <source>
        <dbReference type="ARBA" id="ARBA00006484"/>
    </source>
</evidence>
<organism evidence="4 5">
    <name type="scientific">Salinarimonas ramus</name>
    <dbReference type="NCBI Taxonomy" id="690164"/>
    <lineage>
        <taxon>Bacteria</taxon>
        <taxon>Pseudomonadati</taxon>
        <taxon>Pseudomonadota</taxon>
        <taxon>Alphaproteobacteria</taxon>
        <taxon>Hyphomicrobiales</taxon>
        <taxon>Salinarimonadaceae</taxon>
        <taxon>Salinarimonas</taxon>
    </lineage>
</organism>
<sequence>MSQERRGADEAPERVVVVTGAASGIGAATARRLAGPGVALVLNTRANADGLANVAAEARDAGAAVETVLADLTETGACAEIVARARARFGRVDQIVSNAGRAKKSVFGDFAAGDVAEAVAVNALPFASLVTAALDDLAGSPWGRVVAVSSFVAHAFGVNDTLFPTTAAGKGALEALARSLAFQLAPTGTTVNCVAPGFTRKVGGHSALQEGAWDAAARATPMGRIAEPDDVAAAIVFLLSREARHVTGQILRVDGGLSLR</sequence>
<dbReference type="AlphaFoldDB" id="A0A917Q406"/>
<dbReference type="InterPro" id="IPR057326">
    <property type="entry name" value="KR_dom"/>
</dbReference>
<evidence type="ECO:0000256" key="2">
    <source>
        <dbReference type="ARBA" id="ARBA00023002"/>
    </source>
</evidence>
<dbReference type="Gene3D" id="3.40.50.720">
    <property type="entry name" value="NAD(P)-binding Rossmann-like Domain"/>
    <property type="match status" value="1"/>
</dbReference>
<dbReference type="Pfam" id="PF13561">
    <property type="entry name" value="adh_short_C2"/>
    <property type="match status" value="1"/>
</dbReference>
<dbReference type="PANTHER" id="PTHR43639">
    <property type="entry name" value="OXIDOREDUCTASE, SHORT-CHAIN DEHYDROGENASE/REDUCTASE FAMILY (AFU_ORTHOLOGUE AFUA_5G02870)"/>
    <property type="match status" value="1"/>
</dbReference>
<evidence type="ECO:0000313" key="5">
    <source>
        <dbReference type="Proteomes" id="UP000600449"/>
    </source>
</evidence>
<dbReference type="Proteomes" id="UP000600449">
    <property type="component" value="Unassembled WGS sequence"/>
</dbReference>
<dbReference type="CDD" id="cd05233">
    <property type="entry name" value="SDR_c"/>
    <property type="match status" value="1"/>
</dbReference>
<gene>
    <name evidence="4" type="ORF">GCM10011322_04190</name>
</gene>
<dbReference type="InterPro" id="IPR036291">
    <property type="entry name" value="NAD(P)-bd_dom_sf"/>
</dbReference>
<comment type="similarity">
    <text evidence="1">Belongs to the short-chain dehydrogenases/reductases (SDR) family.</text>
</comment>
<reference evidence="4 5" key="1">
    <citation type="journal article" date="2014" name="Int. J. Syst. Evol. Microbiol.">
        <title>Complete genome sequence of Corynebacterium casei LMG S-19264T (=DSM 44701T), isolated from a smear-ripened cheese.</title>
        <authorList>
            <consortium name="US DOE Joint Genome Institute (JGI-PGF)"/>
            <person name="Walter F."/>
            <person name="Albersmeier A."/>
            <person name="Kalinowski J."/>
            <person name="Ruckert C."/>
        </authorList>
    </citation>
    <scope>NUCLEOTIDE SEQUENCE [LARGE SCALE GENOMIC DNA]</scope>
    <source>
        <strain evidence="4 5">CGMCC 1.9161</strain>
    </source>
</reference>
<dbReference type="InterPro" id="IPR002347">
    <property type="entry name" value="SDR_fam"/>
</dbReference>
<name>A0A917Q406_9HYPH</name>
<accession>A0A917Q406</accession>
<comment type="caution">
    <text evidence="4">The sequence shown here is derived from an EMBL/GenBank/DDBJ whole genome shotgun (WGS) entry which is preliminary data.</text>
</comment>
<dbReference type="GO" id="GO:0016491">
    <property type="term" value="F:oxidoreductase activity"/>
    <property type="evidence" value="ECO:0007669"/>
    <property type="project" value="UniProtKB-KW"/>
</dbReference>